<name>A0ACA9TEZ4_BIOOC</name>
<comment type="caution">
    <text evidence="1">The sequence shown here is derived from an EMBL/GenBank/DDBJ whole genome shotgun (WGS) entry which is preliminary data.</text>
</comment>
<proteinExistence type="predicted"/>
<evidence type="ECO:0000313" key="2">
    <source>
        <dbReference type="Proteomes" id="UP000836387"/>
    </source>
</evidence>
<evidence type="ECO:0000313" key="1">
    <source>
        <dbReference type="EMBL" id="CAG9939433.1"/>
    </source>
</evidence>
<organism evidence="1 2">
    <name type="scientific">Clonostachys rosea f. rosea IK726</name>
    <dbReference type="NCBI Taxonomy" id="1349383"/>
    <lineage>
        <taxon>Eukaryota</taxon>
        <taxon>Fungi</taxon>
        <taxon>Dikarya</taxon>
        <taxon>Ascomycota</taxon>
        <taxon>Pezizomycotina</taxon>
        <taxon>Sordariomycetes</taxon>
        <taxon>Hypocreomycetidae</taxon>
        <taxon>Hypocreales</taxon>
        <taxon>Bionectriaceae</taxon>
        <taxon>Clonostachys</taxon>
    </lineage>
</organism>
<dbReference type="Proteomes" id="UP000836387">
    <property type="component" value="Unassembled WGS sequence"/>
</dbReference>
<keyword evidence="2" id="KW-1185">Reference proteome</keyword>
<protein>
    <submittedName>
        <fullName evidence="1">Uncharacterized protein</fullName>
    </submittedName>
</protein>
<sequence length="385" mass="41957">MPPKRKAAATKDESKSAPKKRKAANGSSSDAMPLAERTAISSLKKAMYIGAHVSAAGGAQNSVTNAIQIGANSFSLFLKSQRKWDNPPISKESKDLFISQCKEHGYSAGEHTIPHGSYLVNLAQADKEKATQAYNGFLDDLQRCEQLGIKLYNFHPGNTGGDTKKAACARIAAQLNKSHKATTSVITVLENMAGAGNVVGSTWEDLRDIIELVDDKERVGVCIDTCHAFAAAGHDLRTPETFKATMDAFNKIVGAKYLKAFHLNDSKAPFGSNRDLHANIGTGFLGLGAFHSIMNDDSFCNMPMVLETPIDKKDEKGKTIEDKQVWADEIKLLEGLIGMDRDSKEFTELEIELQAKGASERAKIQDQVDRKNEKDAKKGTKKRKA</sequence>
<reference evidence="1" key="2">
    <citation type="submission" date="2021-10" db="EMBL/GenBank/DDBJ databases">
        <authorList>
            <person name="Piombo E."/>
        </authorList>
    </citation>
    <scope>NUCLEOTIDE SEQUENCE</scope>
</reference>
<accession>A0ACA9TEZ4</accession>
<gene>
    <name evidence="1" type="ORF">CRV2_00007870</name>
</gene>
<dbReference type="EMBL" id="CADEHS020000003">
    <property type="protein sequence ID" value="CAG9939433.1"/>
    <property type="molecule type" value="Genomic_DNA"/>
</dbReference>
<reference evidence="1" key="1">
    <citation type="submission" date="2020-04" db="EMBL/GenBank/DDBJ databases">
        <authorList>
            <person name="Broberg M."/>
        </authorList>
    </citation>
    <scope>NUCLEOTIDE SEQUENCE</scope>
</reference>